<evidence type="ECO:0000313" key="2">
    <source>
        <dbReference type="EMBL" id="TGN29899.1"/>
    </source>
</evidence>
<dbReference type="OrthoDB" id="4827574at2"/>
<evidence type="ECO:0000313" key="3">
    <source>
        <dbReference type="Proteomes" id="UP000297998"/>
    </source>
</evidence>
<proteinExistence type="predicted"/>
<dbReference type="Proteomes" id="UP000297998">
    <property type="component" value="Unassembled WGS sequence"/>
</dbReference>
<sequence>MNSKFDDASWHYGNDFPEDLAQENVSTHIGMYMKWCINNDLISSELKEDSQVGIDSVKNNIITGAEFINSYSDGKFLSTDLSDIGRKFTNDYYEDNSDFSKNNGSYLDDYTKIFEKIIDKKSVYHVEDSEQNYLLIKAKIDSRFKEWKTFTSK</sequence>
<dbReference type="InterPro" id="IPR057154">
    <property type="entry name" value="DUF7832"/>
</dbReference>
<dbReference type="EMBL" id="SRPE01000002">
    <property type="protein sequence ID" value="TGN29899.1"/>
    <property type="molecule type" value="Genomic_DNA"/>
</dbReference>
<evidence type="ECO:0000259" key="1">
    <source>
        <dbReference type="Pfam" id="PF25191"/>
    </source>
</evidence>
<keyword evidence="3" id="KW-1185">Reference proteome</keyword>
<feature type="domain" description="DUF7832" evidence="1">
    <location>
        <begin position="4"/>
        <end position="126"/>
    </location>
</feature>
<comment type="caution">
    <text evidence="2">The sequence shown here is derived from an EMBL/GenBank/DDBJ whole genome shotgun (WGS) entry which is preliminary data.</text>
</comment>
<reference evidence="2 3" key="1">
    <citation type="submission" date="2019-03" db="EMBL/GenBank/DDBJ databases">
        <title>Empedobacter tilapiae sp. nov., isolated from an intestine of Nile tilapia Oreochromis niloticus.</title>
        <authorList>
            <person name="Kim Y.-O."/>
            <person name="Yoon J.-H."/>
        </authorList>
    </citation>
    <scope>NUCLEOTIDE SEQUENCE [LARGE SCALE GENOMIC DNA]</scope>
    <source>
        <strain evidence="2 3">MRS2</strain>
    </source>
</reference>
<name>A0A4Z1C2I9_9FLAO</name>
<dbReference type="AlphaFoldDB" id="A0A4Z1C2I9"/>
<gene>
    <name evidence="2" type="ORF">E4J94_03840</name>
</gene>
<dbReference type="Pfam" id="PF25191">
    <property type="entry name" value="DUF7832"/>
    <property type="match status" value="1"/>
</dbReference>
<protein>
    <recommendedName>
        <fullName evidence="1">DUF7832 domain-containing protein</fullName>
    </recommendedName>
</protein>
<organism evidence="2 3">
    <name type="scientific">Empedobacter tilapiae</name>
    <dbReference type="NCBI Taxonomy" id="2491114"/>
    <lineage>
        <taxon>Bacteria</taxon>
        <taxon>Pseudomonadati</taxon>
        <taxon>Bacteroidota</taxon>
        <taxon>Flavobacteriia</taxon>
        <taxon>Flavobacteriales</taxon>
        <taxon>Weeksellaceae</taxon>
        <taxon>Empedobacter</taxon>
    </lineage>
</organism>
<accession>A0A4Z1C2I9</accession>